<keyword evidence="1" id="KW-0472">Membrane</keyword>
<keyword evidence="1" id="KW-1133">Transmembrane helix</keyword>
<dbReference type="AlphaFoldDB" id="A0A398BLR7"/>
<evidence type="ECO:0000313" key="3">
    <source>
        <dbReference type="Proteomes" id="UP000265816"/>
    </source>
</evidence>
<accession>A0A398BLR7</accession>
<dbReference type="EMBL" id="QWVT01000007">
    <property type="protein sequence ID" value="RID88303.1"/>
    <property type="molecule type" value="Genomic_DNA"/>
</dbReference>
<reference evidence="2 3" key="1">
    <citation type="submission" date="2018-08" db="EMBL/GenBank/DDBJ databases">
        <title>Bacillus jemisoniae sp. nov., Bacillus chryseoplanitiae sp. nov., Bacillus resnikiae sp. nov., and Bacillus frankliniae sp. nov., isolated from Viking spacecraft and associated surfaces.</title>
        <authorList>
            <person name="Seuylemezian A."/>
            <person name="Vaishampayan P."/>
        </authorList>
    </citation>
    <scope>NUCLEOTIDE SEQUENCE [LARGE SCALE GENOMIC DNA]</scope>
    <source>
        <strain evidence="2 3">JJ-247</strain>
    </source>
</reference>
<evidence type="ECO:0000256" key="1">
    <source>
        <dbReference type="SAM" id="Phobius"/>
    </source>
</evidence>
<dbReference type="Pfam" id="PF13314">
    <property type="entry name" value="DUF4083"/>
    <property type="match status" value="1"/>
</dbReference>
<dbReference type="Proteomes" id="UP000265816">
    <property type="component" value="Unassembled WGS sequence"/>
</dbReference>
<name>A0A398BLR7_9BACI</name>
<proteinExistence type="predicted"/>
<gene>
    <name evidence="2" type="ORF">D1970_02060</name>
</gene>
<organism evidence="2 3">
    <name type="scientific">Mesobacillus zeae</name>
    <dbReference type="NCBI Taxonomy" id="1917180"/>
    <lineage>
        <taxon>Bacteria</taxon>
        <taxon>Bacillati</taxon>
        <taxon>Bacillota</taxon>
        <taxon>Bacilli</taxon>
        <taxon>Bacillales</taxon>
        <taxon>Bacillaceae</taxon>
        <taxon>Mesobacillus</taxon>
    </lineage>
</organism>
<sequence length="60" mass="6862">MVASAVYLYIIIGLIAFFVVSFTLFIRRLLINSSVKSNQSVEIEKKLDKIIELLEKDKNS</sequence>
<keyword evidence="1" id="KW-0812">Transmembrane</keyword>
<dbReference type="OrthoDB" id="2943972at2"/>
<dbReference type="RefSeq" id="WP_119111221.1">
    <property type="nucleotide sequence ID" value="NZ_CBCSEO010000008.1"/>
</dbReference>
<keyword evidence="3" id="KW-1185">Reference proteome</keyword>
<protein>
    <submittedName>
        <fullName evidence="2">DUF4083 domain-containing protein</fullName>
    </submittedName>
</protein>
<evidence type="ECO:0000313" key="2">
    <source>
        <dbReference type="EMBL" id="RID88303.1"/>
    </source>
</evidence>
<comment type="caution">
    <text evidence="2">The sequence shown here is derived from an EMBL/GenBank/DDBJ whole genome shotgun (WGS) entry which is preliminary data.</text>
</comment>
<dbReference type="InterPro" id="IPR025143">
    <property type="entry name" value="DUF4083"/>
</dbReference>
<feature type="transmembrane region" description="Helical" evidence="1">
    <location>
        <begin position="6"/>
        <end position="26"/>
    </location>
</feature>